<evidence type="ECO:0000256" key="3">
    <source>
        <dbReference type="SAM" id="SignalP"/>
    </source>
</evidence>
<feature type="transmembrane region" description="Helical" evidence="2">
    <location>
        <begin position="1833"/>
        <end position="1860"/>
    </location>
</feature>
<feature type="signal peptide" evidence="3">
    <location>
        <begin position="1"/>
        <end position="17"/>
    </location>
</feature>
<evidence type="ECO:0000313" key="4">
    <source>
        <dbReference type="EMBL" id="KAL1511048.1"/>
    </source>
</evidence>
<keyword evidence="2" id="KW-1133">Transmembrane helix</keyword>
<feature type="transmembrane region" description="Helical" evidence="2">
    <location>
        <begin position="2014"/>
        <end position="2033"/>
    </location>
</feature>
<evidence type="ECO:0000256" key="2">
    <source>
        <dbReference type="SAM" id="Phobius"/>
    </source>
</evidence>
<feature type="compositionally biased region" description="Pro residues" evidence="1">
    <location>
        <begin position="1216"/>
        <end position="1225"/>
    </location>
</feature>
<feature type="transmembrane region" description="Helical" evidence="2">
    <location>
        <begin position="1881"/>
        <end position="1903"/>
    </location>
</feature>
<feature type="transmembrane region" description="Helical" evidence="2">
    <location>
        <begin position="1771"/>
        <end position="1791"/>
    </location>
</feature>
<dbReference type="PANTHER" id="PTHR34730">
    <property type="entry name" value="UNNAMED PRODUCT"/>
    <property type="match status" value="1"/>
</dbReference>
<evidence type="ECO:0000256" key="1">
    <source>
        <dbReference type="SAM" id="MobiDB-lite"/>
    </source>
</evidence>
<feature type="transmembrane region" description="Helical" evidence="2">
    <location>
        <begin position="2119"/>
        <end position="2144"/>
    </location>
</feature>
<keyword evidence="2" id="KW-0472">Membrane</keyword>
<keyword evidence="3" id="KW-0732">Signal</keyword>
<feature type="chain" id="PRO_5044296189" evidence="3">
    <location>
        <begin position="18"/>
        <end position="2280"/>
    </location>
</feature>
<proteinExistence type="predicted"/>
<feature type="region of interest" description="Disordered" evidence="1">
    <location>
        <begin position="1210"/>
        <end position="1229"/>
    </location>
</feature>
<evidence type="ECO:0000313" key="5">
    <source>
        <dbReference type="Proteomes" id="UP001515480"/>
    </source>
</evidence>
<dbReference type="Gene3D" id="3.15.10.10">
    <property type="entry name" value="Bactericidal permeability-increasing protein, domain 1"/>
    <property type="match status" value="1"/>
</dbReference>
<gene>
    <name evidence="4" type="ORF">AB1Y20_005872</name>
</gene>
<feature type="transmembrane region" description="Helical" evidence="2">
    <location>
        <begin position="1923"/>
        <end position="1945"/>
    </location>
</feature>
<feature type="transmembrane region" description="Helical" evidence="2">
    <location>
        <begin position="2086"/>
        <end position="2107"/>
    </location>
</feature>
<protein>
    <submittedName>
        <fullName evidence="4">Uncharacterized protein</fullName>
    </submittedName>
</protein>
<dbReference type="EMBL" id="JBGBPQ010000014">
    <property type="protein sequence ID" value="KAL1511048.1"/>
    <property type="molecule type" value="Genomic_DNA"/>
</dbReference>
<dbReference type="PANTHER" id="PTHR34730:SF1">
    <property type="entry name" value="PARAQUAT-INDUCIBLE PROTEIN A"/>
    <property type="match status" value="1"/>
</dbReference>
<accession>A0AB34J030</accession>
<keyword evidence="5" id="KW-1185">Reference proteome</keyword>
<feature type="region of interest" description="Disordered" evidence="1">
    <location>
        <begin position="2252"/>
        <end position="2280"/>
    </location>
</feature>
<keyword evidence="2" id="KW-0812">Transmembrane</keyword>
<reference evidence="4 5" key="1">
    <citation type="journal article" date="2024" name="Science">
        <title>Giant polyketide synthase enzymes in the biosynthesis of giant marine polyether toxins.</title>
        <authorList>
            <person name="Fallon T.R."/>
            <person name="Shende V.V."/>
            <person name="Wierzbicki I.H."/>
            <person name="Pendleton A.L."/>
            <person name="Watervoot N.F."/>
            <person name="Auber R.P."/>
            <person name="Gonzalez D.J."/>
            <person name="Wisecaver J.H."/>
            <person name="Moore B.S."/>
        </authorList>
    </citation>
    <scope>NUCLEOTIDE SEQUENCE [LARGE SCALE GENOMIC DNA]</scope>
    <source>
        <strain evidence="4 5">12B1</strain>
    </source>
</reference>
<feature type="transmembrane region" description="Helical" evidence="2">
    <location>
        <begin position="1702"/>
        <end position="1722"/>
    </location>
</feature>
<organism evidence="4 5">
    <name type="scientific">Prymnesium parvum</name>
    <name type="common">Toxic golden alga</name>
    <dbReference type="NCBI Taxonomy" id="97485"/>
    <lineage>
        <taxon>Eukaryota</taxon>
        <taxon>Haptista</taxon>
        <taxon>Haptophyta</taxon>
        <taxon>Prymnesiophyceae</taxon>
        <taxon>Prymnesiales</taxon>
        <taxon>Prymnesiaceae</taxon>
        <taxon>Prymnesium</taxon>
    </lineage>
</organism>
<feature type="transmembrane region" description="Helical" evidence="2">
    <location>
        <begin position="2195"/>
        <end position="2213"/>
    </location>
</feature>
<sequence length="2280" mass="241580">MGMRFALCMVMITFSRAATDELVGAPPSCSNLPYLDEWLCNAKFTLPTFALQSALLTVTITEMQCYGARISELSTTPNPTAGGGKAPTLAFTFGATDIYCESSRVHVGKGILSTWTSMTLTVSSITSSATIELAVDHDGLPASAQLLNNKAELGDLKLSIFHFLELGWLVDLLRPIIINKVVSTVNNLVSHNVTALLENVDAMVKPLLSTPPLLPETENYPSAIDWRHSVALEETAFVLDKVIGPDGPFGLNGVVRSLTGGTGEVILNGSALHIHVEAPIGGLGNVSVALGTTTISGLDSVEALDLLIPVQAADGARSINSSLALHAVMLNTSLVLGFAPGGSISATTLSLPMTLRVNLEDIVAGAVLFAPVNSSISIGQLLKQHTCLGAAVLDASLRRLQLRLSPKQFWVDGPIPGLAKLVAKAINDVLELFNDAFEVPIREAIDGVAGGPVQNATNTYIHELIGALRADTRCDPIMPDPVPPTTPDAVDWRENSVLSLVDFALDQVVGADGPLGVNGLVHELTGGALQLDTSRMNPVVSGHFGPLGVVNVSLLEAGVAGLDRMTELALLEPVASDGTLLRSEIGVDGLSVSVRLSVSTSLMKAPVDFGFNVTLHQAVIGATMRVALNQTGLTRLEVGEWVQLGCIAREVEGIAVPAMNLSSHLVDLSVWGNEWGERKASSVSLSVPAQLPKGAETLVLHATNKALAALLATARGANCTASPPAPMPPPCAHDTVDWRENSVLSLVDFALDQVVGADGPLGVNGLVHELTGGALQLDTSSMNPVVSGHFGPLGVVNVSLLEAGVAGLDRMTELALLEPVASDGTLLRSEIGVDGLSVSVRLSVSTSLMKAPVDFGFNVTLHQAVIGTTMRVALNQTGLTRLEVGEWVQLGCIAREVEGIAVPAMNLSSHLVDLSVWGNEWGERKASSVSLSVPAQLPKGAETLVLHATNKALAALLATARKASCTANPPAPMPPPGAHDTVDWRENSVLSLVDFALDQVVGADGPLGVNGLVHELTGGALQLDTSSMNPVVSGHFGPLGVVNVSLLEAGVAGLDRMTELALLEPVASDGTLLRSEIGVDVLSVSVRLSVSTSLMKAPVDFGFNVTLHQAVIGATMRVALNQTGLARLEVGEWVQLGCIAREVEGIAVPAMNLSSHLVDLSVWGNEWGERKASSVSLSVPAQLPKGAEALVLHATNKALSALLATARSAACSHGAPTPPPPPPPSTNISSDTVDWRNSIILDVLSLLEARIGDALIRTVVPSGSFAVDVSAVKPFKFRNMNVSLLEAGVAGLDKWTELTLFQPVASDGTLLHSEIGVDGLSVSVRLSVSTSLTKAPVDFGFNVTLHQAVIGATTRVALNKTGLGALQAHQVLNSTSCIMQQIEAFDFEDLTLQMRSIELAVWGNEWSTRPSSSVKLLQPLPPSPSLVRRLRNVLNPLVTSKLVALQSPFCPRHNSPPLHVMDYRSSASVARMASHLNVAIPAFLKRVDHVLIPIAIPLPPVHDPKLGTIRVRLSNVNISGLSSVFNFSVLNPDPDDPIRLQNQIGFYGSQPLAGHMTLQVQLDGMWHSFDIVMDAQGVIFDLGIRLGLDPGYAGSLSAAELMARPSCMLQPIVNASLTAGSRTDILSALGGYLAMSITTQSGGHALLNESVMPSHLRGTFEAVLSVLDSKLQQTLDRQHSECLYGPPPPPPPTPADAGLSSVAWLLIILGLMLSLPVLICIARRHFRKPSARELEQMANCASGRLELIDKLDENGFPVDPRKGHLAAHYPPLYRIAFSVLIVANMCLYAVAHSTPGATMNVLLKIAGETVLLPDIFIFTLPGSVRDEWNSGSYALASLVAAASGIWPFLKLSSNLIMWWMPSRWMSIDKQGLAIRFLDATGKFVITDTQMVVLLMVAFRFSILAQGEGEAHVADADVVVTPDIGVTTFIIATFISLVIGHTHVHMHRSARRVFRMDMKGHRGIGCNELGATPLDGVQVDLARVPDQTIVASRSTALCKLHFNKLLCYKDRKIPLFLRMLVPIMLVVCSTGIIIGCQMTSFSITIEGLVGSLVGRGSKTDWSLTLLAEKIPTVTHLASPVLMRTLQVGFFLTCCVIPVLDAALCAFLWCVPLRRSTQHTLLVVCEIGLAWSMLEVLAIILLTSLLSLDQFAKFSLGDECTGINHLLQSYPELANKVLPEGSERDCLGIVPSLENGYYVFAAAALISVPFCLLVLHTANTALEQQASQAQKSLSGSFTCTRQAELGTAGASCQPPDYTAVHPSARSSEAPQRGGLATPLLAE</sequence>
<dbReference type="Proteomes" id="UP001515480">
    <property type="component" value="Unassembled WGS sequence"/>
</dbReference>
<comment type="caution">
    <text evidence="4">The sequence shown here is derived from an EMBL/GenBank/DDBJ whole genome shotgun (WGS) entry which is preliminary data.</text>
</comment>
<name>A0AB34J030_PRYPA</name>